<dbReference type="Proteomes" id="UP000186601">
    <property type="component" value="Unassembled WGS sequence"/>
</dbReference>
<reference evidence="2 3" key="1">
    <citation type="submission" date="2018-02" db="EMBL/GenBank/DDBJ databases">
        <title>Genome sequence of the basidiomycete white-rot fungus Phlebia centrifuga.</title>
        <authorList>
            <person name="Granchi Z."/>
            <person name="Peng M."/>
            <person name="de Vries R.P."/>
            <person name="Hilden K."/>
            <person name="Makela M.R."/>
            <person name="Grigoriev I."/>
            <person name="Riley R."/>
        </authorList>
    </citation>
    <scope>NUCLEOTIDE SEQUENCE [LARGE SCALE GENOMIC DNA]</scope>
    <source>
        <strain evidence="2 3">FBCC195</strain>
    </source>
</reference>
<name>A0A2R6NVS8_9APHY</name>
<proteinExistence type="predicted"/>
<feature type="compositionally biased region" description="Polar residues" evidence="1">
    <location>
        <begin position="128"/>
        <end position="139"/>
    </location>
</feature>
<accession>A0A2R6NVS8</accession>
<dbReference type="EMBL" id="MLYV02000776">
    <property type="protein sequence ID" value="PSR77782.1"/>
    <property type="molecule type" value="Genomic_DNA"/>
</dbReference>
<protein>
    <submittedName>
        <fullName evidence="2">Uncharacterized protein</fullName>
    </submittedName>
</protein>
<dbReference type="AlphaFoldDB" id="A0A2R6NVS8"/>
<organism evidence="2 3">
    <name type="scientific">Hermanssonia centrifuga</name>
    <dbReference type="NCBI Taxonomy" id="98765"/>
    <lineage>
        <taxon>Eukaryota</taxon>
        <taxon>Fungi</taxon>
        <taxon>Dikarya</taxon>
        <taxon>Basidiomycota</taxon>
        <taxon>Agaricomycotina</taxon>
        <taxon>Agaricomycetes</taxon>
        <taxon>Polyporales</taxon>
        <taxon>Meruliaceae</taxon>
        <taxon>Hermanssonia</taxon>
    </lineage>
</organism>
<sequence>MFGISRWLPAVFSYAGTHLLLSIRKLAADRQRRFSLDGVSTQVPSFVKPSPDTPEAIELQEFINWQTQGSSLLSPDTPVARRHDVERGPVAEFDRDEDRLRIPLARSRPENQRAPPPPPPRRNDAQPVSSEQGAASQDSAGGLPPLALGPPFSIQGIFARLARRWDWDWDWLKDWEHY</sequence>
<dbReference type="OrthoDB" id="2804383at2759"/>
<evidence type="ECO:0000256" key="1">
    <source>
        <dbReference type="SAM" id="MobiDB-lite"/>
    </source>
</evidence>
<comment type="caution">
    <text evidence="2">The sequence shown here is derived from an EMBL/GenBank/DDBJ whole genome shotgun (WGS) entry which is preliminary data.</text>
</comment>
<gene>
    <name evidence="2" type="ORF">PHLCEN_2v7705</name>
</gene>
<feature type="compositionally biased region" description="Basic and acidic residues" evidence="1">
    <location>
        <begin position="79"/>
        <end position="111"/>
    </location>
</feature>
<evidence type="ECO:0000313" key="2">
    <source>
        <dbReference type="EMBL" id="PSR77782.1"/>
    </source>
</evidence>
<evidence type="ECO:0000313" key="3">
    <source>
        <dbReference type="Proteomes" id="UP000186601"/>
    </source>
</evidence>
<feature type="region of interest" description="Disordered" evidence="1">
    <location>
        <begin position="73"/>
        <end position="147"/>
    </location>
</feature>
<keyword evidence="3" id="KW-1185">Reference proteome</keyword>